<dbReference type="Pfam" id="PF01370">
    <property type="entry name" value="Epimerase"/>
    <property type="match status" value="1"/>
</dbReference>
<dbReference type="SUPFAM" id="SSF51735">
    <property type="entry name" value="NAD(P)-binding Rossmann-fold domains"/>
    <property type="match status" value="1"/>
</dbReference>
<keyword evidence="5" id="KW-1185">Reference proteome</keyword>
<sequence length="305" mass="34035">MKVLISGGGGYIGSNLLNKIIDKSEAVGVLGRKNNLSVQSEKIDFYEADITQPIKIELKHQYDVFIHLAAANDIDSLDPKTAMLTTVLGTKYCLDLCKANGINKFIYFSTFQVYGKVSGVMNEETVLEPVNDYAITHMQAEDYVKMFSRTTSIKHIIVRPTNIYGAPVNKDIDRWTLVPNCFCKEAVEKKTITLMSSGKQTRDFIDLNDLSNVTIMLCESFADYENTIVNGASGNNFTIVEIAGIVKEIYEDKYNEECKLVIKSDQPLEANQVSISTDMITKSGFSLSGKESIRAEISRIFNLLK</sequence>
<reference evidence="2 4" key="1">
    <citation type="submission" date="2019-08" db="EMBL/GenBank/DDBJ databases">
        <title>Comparative genome analysis confer to the adaptation heavy metal polluted environment.</title>
        <authorList>
            <person name="Li Y."/>
        </authorList>
    </citation>
    <scope>NUCLEOTIDE SEQUENCE [LARGE SCALE GENOMIC DNA]</scope>
    <source>
        <strain evidence="2 4">P2</strain>
    </source>
</reference>
<proteinExistence type="predicted"/>
<evidence type="ECO:0000313" key="5">
    <source>
        <dbReference type="Proteomes" id="UP000663940"/>
    </source>
</evidence>
<name>A0AAE6MG07_9SPHI</name>
<dbReference type="RefSeq" id="WP_112652815.1">
    <property type="nucleotide sequence ID" value="NZ_CP043451.1"/>
</dbReference>
<dbReference type="InterPro" id="IPR036291">
    <property type="entry name" value="NAD(P)-bd_dom_sf"/>
</dbReference>
<dbReference type="EMBL" id="CP043451">
    <property type="protein sequence ID" value="QEM02043.1"/>
    <property type="molecule type" value="Genomic_DNA"/>
</dbReference>
<organism evidence="2 4">
    <name type="scientific">Mucilaginibacter rubeus</name>
    <dbReference type="NCBI Taxonomy" id="2027860"/>
    <lineage>
        <taxon>Bacteria</taxon>
        <taxon>Pseudomonadati</taxon>
        <taxon>Bacteroidota</taxon>
        <taxon>Sphingobacteriia</taxon>
        <taxon>Sphingobacteriales</taxon>
        <taxon>Sphingobacteriaceae</taxon>
        <taxon>Mucilaginibacter</taxon>
    </lineage>
</organism>
<gene>
    <name evidence="2" type="ORF">DIU31_000365</name>
    <name evidence="3" type="ORF">J3L21_27400</name>
</gene>
<protein>
    <submittedName>
        <fullName evidence="2">SDR family oxidoreductase</fullName>
    </submittedName>
</protein>
<dbReference type="Proteomes" id="UP000250557">
    <property type="component" value="Chromosome"/>
</dbReference>
<evidence type="ECO:0000313" key="4">
    <source>
        <dbReference type="Proteomes" id="UP000250557"/>
    </source>
</evidence>
<dbReference type="CDD" id="cd08946">
    <property type="entry name" value="SDR_e"/>
    <property type="match status" value="1"/>
</dbReference>
<reference evidence="3 5" key="2">
    <citation type="submission" date="2021-03" db="EMBL/GenBank/DDBJ databases">
        <title>Mucilaginibacter strains isolated from gold and copper mining confer multi heavy-metal resistance.</title>
        <authorList>
            <person name="Li Y."/>
        </authorList>
    </citation>
    <scope>NUCLEOTIDE SEQUENCE [LARGE SCALE GENOMIC DNA]</scope>
    <source>
        <strain evidence="3 5">P2-4</strain>
    </source>
</reference>
<dbReference type="InterPro" id="IPR001509">
    <property type="entry name" value="Epimerase_deHydtase"/>
</dbReference>
<evidence type="ECO:0000313" key="3">
    <source>
        <dbReference type="EMBL" id="QTE49225.1"/>
    </source>
</evidence>
<accession>A0AAE6MG07</accession>
<dbReference type="AlphaFoldDB" id="A0AAE6MG07"/>
<dbReference type="InterPro" id="IPR050177">
    <property type="entry name" value="Lipid_A_modif_metabolic_enz"/>
</dbReference>
<feature type="domain" description="NAD-dependent epimerase/dehydratase" evidence="1">
    <location>
        <begin position="3"/>
        <end position="223"/>
    </location>
</feature>
<dbReference type="PANTHER" id="PTHR43245">
    <property type="entry name" value="BIFUNCTIONAL POLYMYXIN RESISTANCE PROTEIN ARNA"/>
    <property type="match status" value="1"/>
</dbReference>
<evidence type="ECO:0000259" key="1">
    <source>
        <dbReference type="Pfam" id="PF01370"/>
    </source>
</evidence>
<dbReference type="Gene3D" id="3.40.50.720">
    <property type="entry name" value="NAD(P)-binding Rossmann-like Domain"/>
    <property type="match status" value="1"/>
</dbReference>
<evidence type="ECO:0000313" key="2">
    <source>
        <dbReference type="EMBL" id="QEM02043.1"/>
    </source>
</evidence>
<dbReference type="EMBL" id="CP071880">
    <property type="protein sequence ID" value="QTE49225.1"/>
    <property type="molecule type" value="Genomic_DNA"/>
</dbReference>
<dbReference type="PANTHER" id="PTHR43245:SF13">
    <property type="entry name" value="UDP-D-APIOSE_UDP-D-XYLOSE SYNTHASE 2"/>
    <property type="match status" value="1"/>
</dbReference>
<dbReference type="Proteomes" id="UP000663940">
    <property type="component" value="Chromosome"/>
</dbReference>